<name>A0A848GE25_9BACT</name>
<evidence type="ECO:0000313" key="2">
    <source>
        <dbReference type="Proteomes" id="UP000583266"/>
    </source>
</evidence>
<comment type="caution">
    <text evidence="1">The sequence shown here is derived from an EMBL/GenBank/DDBJ whole genome shotgun (WGS) entry which is preliminary data.</text>
</comment>
<dbReference type="Proteomes" id="UP000583266">
    <property type="component" value="Unassembled WGS sequence"/>
</dbReference>
<keyword evidence="2" id="KW-1185">Reference proteome</keyword>
<evidence type="ECO:0000313" key="1">
    <source>
        <dbReference type="EMBL" id="NML36915.1"/>
    </source>
</evidence>
<dbReference type="PROSITE" id="PS51257">
    <property type="entry name" value="PROKAR_LIPOPROTEIN"/>
    <property type="match status" value="1"/>
</dbReference>
<organism evidence="1 2">
    <name type="scientific">Chitinophaga fulva</name>
    <dbReference type="NCBI Taxonomy" id="2728842"/>
    <lineage>
        <taxon>Bacteria</taxon>
        <taxon>Pseudomonadati</taxon>
        <taxon>Bacteroidota</taxon>
        <taxon>Chitinophagia</taxon>
        <taxon>Chitinophagales</taxon>
        <taxon>Chitinophagaceae</taxon>
        <taxon>Chitinophaga</taxon>
    </lineage>
</organism>
<dbReference type="EMBL" id="JABBGC010000001">
    <property type="protein sequence ID" value="NML36915.1"/>
    <property type="molecule type" value="Genomic_DNA"/>
</dbReference>
<dbReference type="RefSeq" id="WP_169224014.1">
    <property type="nucleotide sequence ID" value="NZ_JABBGC010000001.1"/>
</dbReference>
<gene>
    <name evidence="1" type="ORF">HHL17_06865</name>
</gene>
<proteinExistence type="predicted"/>
<sequence>MKNTFLLALLGILLWCGCKKVDDHAALVANQPWLSDSYTQQTGTHLAPVNWTYPTAWVVGDTAMLIGNLFPYSSTITVGNVPIKIVDTAILTPNYTTYSSQPQIQAVRFVVTADMGIGSNRQVSVTANGVTIYGAPVSIRLVNAGSSRTDTTLWVDQIASWVPDNLNDYTTNKYNMVRSIHNDRSGNIYFDNQLSVQMLSNGITSTILKKNDVLRDDKGNDFTVKNVLGSTVSFSGQTLYFSLETNENTPDVAQSYVFRLCKMDIASKNITTLNRTLVNQQVTANETQVPIQGDISHLKLVAMLLNIDYNDNLFFTNYYSPGKAGNNQSIWYRYVGGNAAGGWSGEPIGGYVLISKMDVSGQVRGLMSSSRSYPAPGIRIFSGNYLLDPDGKNLYGFNTTNYIAYDMIQYNLVDDEQGVTINPRQTAFNFQSFETDPAYKQTTPSGLLFINPYNRLLRSVIQLANGNTLQVSNRSLKSYDIANLAYYTYAGTEIGMNQDIEQQVNLTGLAKWVDFSKATLIGQDKNGVLYFMRDGNTTTPPIFYKLYPKKS</sequence>
<reference evidence="1 2" key="1">
    <citation type="submission" date="2020-04" db="EMBL/GenBank/DDBJ databases">
        <title>Chitinophaga sp. G-6-1-13 sp. nov., isolated from soil.</title>
        <authorList>
            <person name="Dahal R.H."/>
            <person name="Chaudhary D.K."/>
        </authorList>
    </citation>
    <scope>NUCLEOTIDE SEQUENCE [LARGE SCALE GENOMIC DNA]</scope>
    <source>
        <strain evidence="1 2">G-6-1-13</strain>
    </source>
</reference>
<protein>
    <submittedName>
        <fullName evidence="1">Uncharacterized protein</fullName>
    </submittedName>
</protein>
<accession>A0A848GE25</accession>
<dbReference type="AlphaFoldDB" id="A0A848GE25"/>